<evidence type="ECO:0000256" key="1">
    <source>
        <dbReference type="SAM" id="Phobius"/>
    </source>
</evidence>
<reference evidence="4" key="2">
    <citation type="submission" date="2016-11" db="EMBL/GenBank/DDBJ databases">
        <title>Complete genome sequence of Virgibacillus pantothenticus 21D, a halophilic bacterium isolated from the deep hypersaline anoxic basin Discovery in the Mediterranean Sea.</title>
        <authorList>
            <person name="Zeaiter Z."/>
            <person name="Booth J.M."/>
            <person name="Prosdocimi E.M."/>
            <person name="Mapelli F."/>
            <person name="Fusi M."/>
            <person name="Daffonchio D."/>
            <person name="Borin S."/>
            <person name="Crotti E."/>
        </authorList>
    </citation>
    <scope>NUCLEOTIDE SEQUENCE [LARGE SCALE GENOMIC DNA]</scope>
    <source>
        <strain evidence="4">21D</strain>
    </source>
</reference>
<dbReference type="Proteomes" id="UP000234237">
    <property type="component" value="Chromosome"/>
</dbReference>
<keyword evidence="1" id="KW-1133">Transmembrane helix</keyword>
<keyword evidence="5" id="KW-1185">Reference proteome</keyword>
<evidence type="ECO:0000313" key="3">
    <source>
        <dbReference type="EMBL" id="MEF2290788.1"/>
    </source>
</evidence>
<organism evidence="2 4">
    <name type="scientific">Virgibacillus dokdonensis</name>
    <dbReference type="NCBI Taxonomy" id="302167"/>
    <lineage>
        <taxon>Bacteria</taxon>
        <taxon>Bacillati</taxon>
        <taxon>Bacillota</taxon>
        <taxon>Bacilli</taxon>
        <taxon>Bacillales</taxon>
        <taxon>Bacillaceae</taxon>
        <taxon>Virgibacillus</taxon>
    </lineage>
</organism>
<feature type="transmembrane region" description="Helical" evidence="1">
    <location>
        <begin position="20"/>
        <end position="41"/>
    </location>
</feature>
<gene>
    <name evidence="2" type="ORF">A21D_01802</name>
    <name evidence="3" type="ORF">V2W34_02030</name>
</gene>
<keyword evidence="1" id="KW-0812">Transmembrane</keyword>
<keyword evidence="1" id="KW-0472">Membrane</keyword>
<evidence type="ECO:0000313" key="5">
    <source>
        <dbReference type="Proteomes" id="UP001356080"/>
    </source>
</evidence>
<dbReference type="Proteomes" id="UP001356080">
    <property type="component" value="Unassembled WGS sequence"/>
</dbReference>
<dbReference type="RefSeq" id="WP_164085428.1">
    <property type="nucleotide sequence ID" value="NZ_CP018622.1"/>
</dbReference>
<sequence length="53" mass="6603">MKKKRRTSKRQENDGGWWFWIIDFLLSFIDLLIILPIKWLGRLMAGLFKSWWY</sequence>
<evidence type="ECO:0000313" key="2">
    <source>
        <dbReference type="EMBL" id="AUJ24883.1"/>
    </source>
</evidence>
<evidence type="ECO:0000313" key="4">
    <source>
        <dbReference type="Proteomes" id="UP000234237"/>
    </source>
</evidence>
<accession>A0A2K9J1H4</accession>
<reference evidence="2" key="1">
    <citation type="submission" date="2016-11" db="EMBL/GenBank/DDBJ databases">
        <title>Complete genome sequence of Virgibacillus dokdonensis 21D, a halophilic bacterium isolated from the deep hypersaline anoxic basin Discovery in the Mediterranean Sea.</title>
        <authorList>
            <person name="Zeaiter Z."/>
            <person name="Booth J.M."/>
            <person name="Prosdocimi E.M."/>
            <person name="Mapelli F."/>
            <person name="Fusi M."/>
            <person name="Daffonchio D."/>
            <person name="Borin S."/>
            <person name="Crotti E."/>
        </authorList>
    </citation>
    <scope>NUCLEOTIDE SEQUENCE</scope>
    <source>
        <strain evidence="2">21D</strain>
    </source>
</reference>
<name>A0A2K9J1H4_9BACI</name>
<dbReference type="EMBL" id="JAZHPM010000003">
    <property type="protein sequence ID" value="MEF2290788.1"/>
    <property type="molecule type" value="Genomic_DNA"/>
</dbReference>
<dbReference type="AlphaFoldDB" id="A0A2K9J1H4"/>
<dbReference type="EMBL" id="CP018622">
    <property type="protein sequence ID" value="AUJ24883.1"/>
    <property type="molecule type" value="Genomic_DNA"/>
</dbReference>
<proteinExistence type="predicted"/>
<reference evidence="3 5" key="3">
    <citation type="submission" date="2024-01" db="EMBL/GenBank/DDBJ databases">
        <title>Survival strategy associated with biotechnological potential of Virgibacillus dokdonensis T4.6 isolated from salt-fermented shrimp paste.</title>
        <authorList>
            <person name="Doan T.V."/>
            <person name="Quach N.T."/>
            <person name="Phi Q.-T."/>
        </authorList>
    </citation>
    <scope>NUCLEOTIDE SEQUENCE [LARGE SCALE GENOMIC DNA]</scope>
    <source>
        <strain evidence="3 5">T4.6</strain>
    </source>
</reference>
<dbReference type="KEGG" id="vpn:A21D_01802"/>
<protein>
    <submittedName>
        <fullName evidence="2">Uncharacterized protein</fullName>
    </submittedName>
</protein>